<evidence type="ECO:0000256" key="1">
    <source>
        <dbReference type="SAM" id="MobiDB-lite"/>
    </source>
</evidence>
<dbReference type="AlphaFoldDB" id="A0A3B0Y5E9"/>
<name>A0A3B0Y5E9_9ZZZZ</name>
<evidence type="ECO:0000259" key="2">
    <source>
        <dbReference type="Pfam" id="PF13511"/>
    </source>
</evidence>
<reference evidence="3" key="1">
    <citation type="submission" date="2018-06" db="EMBL/GenBank/DDBJ databases">
        <authorList>
            <person name="Zhirakovskaya E."/>
        </authorList>
    </citation>
    <scope>NUCLEOTIDE SEQUENCE</scope>
</reference>
<feature type="compositionally biased region" description="Pro residues" evidence="1">
    <location>
        <begin position="149"/>
        <end position="174"/>
    </location>
</feature>
<evidence type="ECO:0000313" key="3">
    <source>
        <dbReference type="EMBL" id="VAW74821.1"/>
    </source>
</evidence>
<gene>
    <name evidence="3" type="ORF">MNBD_GAMMA14-2078</name>
</gene>
<dbReference type="Pfam" id="PF13511">
    <property type="entry name" value="DUF4124"/>
    <property type="match status" value="1"/>
</dbReference>
<protein>
    <recommendedName>
        <fullName evidence="2">DUF4124 domain-containing protein</fullName>
    </recommendedName>
</protein>
<feature type="domain" description="DUF4124" evidence="2">
    <location>
        <begin position="11"/>
        <end position="45"/>
    </location>
</feature>
<proteinExistence type="predicted"/>
<accession>A0A3B0Y5E9</accession>
<dbReference type="EMBL" id="UOFM01000110">
    <property type="protein sequence ID" value="VAW74821.1"/>
    <property type="molecule type" value="Genomic_DNA"/>
</dbReference>
<sequence length="174" mass="18428">MLLGVTLLIDSSPCTARAYRCTDANNNISYSQTPCPAGHKSATMHGVGKTRTVDREACASVRNFAGKNFVKLSSGTEPSLLIDKYGGPGYIDHLTLNVINFVSGFRLSGDITAMKVGTMAFNKCLNGGFGKLQAKTLPVEMLPPEETTPKPPQAQPSPPTGQPLSPDPAPVSHQ</sequence>
<feature type="region of interest" description="Disordered" evidence="1">
    <location>
        <begin position="140"/>
        <end position="174"/>
    </location>
</feature>
<dbReference type="InterPro" id="IPR025392">
    <property type="entry name" value="DUF4124"/>
</dbReference>
<organism evidence="3">
    <name type="scientific">hydrothermal vent metagenome</name>
    <dbReference type="NCBI Taxonomy" id="652676"/>
    <lineage>
        <taxon>unclassified sequences</taxon>
        <taxon>metagenomes</taxon>
        <taxon>ecological metagenomes</taxon>
    </lineage>
</organism>